<keyword evidence="4" id="KW-1185">Reference proteome</keyword>
<feature type="region of interest" description="Disordered" evidence="1">
    <location>
        <begin position="171"/>
        <end position="194"/>
    </location>
</feature>
<feature type="region of interest" description="Disordered" evidence="1">
    <location>
        <begin position="47"/>
        <end position="91"/>
    </location>
</feature>
<reference evidence="3" key="1">
    <citation type="submission" date="2023-10" db="EMBL/GenBank/DDBJ databases">
        <authorList>
            <person name="Chen Y."/>
            <person name="Shah S."/>
            <person name="Dougan E. K."/>
            <person name="Thang M."/>
            <person name="Chan C."/>
        </authorList>
    </citation>
    <scope>NUCLEOTIDE SEQUENCE [LARGE SCALE GENOMIC DNA]</scope>
</reference>
<dbReference type="Proteomes" id="UP001189429">
    <property type="component" value="Unassembled WGS sequence"/>
</dbReference>
<evidence type="ECO:0000256" key="1">
    <source>
        <dbReference type="SAM" id="MobiDB-lite"/>
    </source>
</evidence>
<dbReference type="EMBL" id="CAUYUJ010018122">
    <property type="protein sequence ID" value="CAK0880831.1"/>
    <property type="molecule type" value="Genomic_DNA"/>
</dbReference>
<feature type="transmembrane region" description="Helical" evidence="2">
    <location>
        <begin position="135"/>
        <end position="158"/>
    </location>
</feature>
<evidence type="ECO:0000256" key="2">
    <source>
        <dbReference type="SAM" id="Phobius"/>
    </source>
</evidence>
<keyword evidence="2" id="KW-0812">Transmembrane</keyword>
<name>A0ABN9W6A9_9DINO</name>
<gene>
    <name evidence="3" type="ORF">PCOR1329_LOCUS63856</name>
</gene>
<accession>A0ABN9W6A9</accession>
<feature type="non-terminal residue" evidence="3">
    <location>
        <position position="1"/>
    </location>
</feature>
<evidence type="ECO:0000313" key="3">
    <source>
        <dbReference type="EMBL" id="CAK0880831.1"/>
    </source>
</evidence>
<feature type="compositionally biased region" description="Low complexity" evidence="1">
    <location>
        <begin position="174"/>
        <end position="194"/>
    </location>
</feature>
<keyword evidence="2" id="KW-0472">Membrane</keyword>
<keyword evidence="2" id="KW-1133">Transmembrane helix</keyword>
<protein>
    <submittedName>
        <fullName evidence="3">Uncharacterized protein</fullName>
    </submittedName>
</protein>
<proteinExistence type="predicted"/>
<comment type="caution">
    <text evidence="3">The sequence shown here is derived from an EMBL/GenBank/DDBJ whole genome shotgun (WGS) entry which is preliminary data.</text>
</comment>
<evidence type="ECO:0000313" key="4">
    <source>
        <dbReference type="Proteomes" id="UP001189429"/>
    </source>
</evidence>
<sequence length="194" mass="20622">GIECQMWLERTQLVSSPPLSSPPVPSASLLLLRFLLPLLLQEDSEEAEDEEEALMRRSSSIRVLPTGEGGGPGCRSGRRQGRHRRDGDAQGPFNSLLTSAEVLMWGVVLPLLTVCTARGIFVGQLRLPPGVFRHVVPFGLSLLVGMLLSTMGFIFMYAASALVNAIASGPRPAPSAEAAWPAEAPALPAAPDAD</sequence>
<feature type="transmembrane region" description="Helical" evidence="2">
    <location>
        <begin position="102"/>
        <end position="123"/>
    </location>
</feature>
<organism evidence="3 4">
    <name type="scientific">Prorocentrum cordatum</name>
    <dbReference type="NCBI Taxonomy" id="2364126"/>
    <lineage>
        <taxon>Eukaryota</taxon>
        <taxon>Sar</taxon>
        <taxon>Alveolata</taxon>
        <taxon>Dinophyceae</taxon>
        <taxon>Prorocentrales</taxon>
        <taxon>Prorocentraceae</taxon>
        <taxon>Prorocentrum</taxon>
    </lineage>
</organism>
<feature type="non-terminal residue" evidence="3">
    <location>
        <position position="194"/>
    </location>
</feature>